<evidence type="ECO:0000256" key="1">
    <source>
        <dbReference type="SAM" id="Phobius"/>
    </source>
</evidence>
<dbReference type="Proteomes" id="UP000786183">
    <property type="component" value="Unassembled WGS sequence"/>
</dbReference>
<keyword evidence="1" id="KW-0472">Membrane</keyword>
<keyword evidence="1" id="KW-1133">Transmembrane helix</keyword>
<feature type="transmembrane region" description="Helical" evidence="1">
    <location>
        <begin position="6"/>
        <end position="23"/>
    </location>
</feature>
<dbReference type="EMBL" id="JACGBB010000010">
    <property type="protein sequence ID" value="MBZ7987549.1"/>
    <property type="molecule type" value="Genomic_DNA"/>
</dbReference>
<evidence type="ECO:0008006" key="4">
    <source>
        <dbReference type="Google" id="ProtNLM"/>
    </source>
</evidence>
<comment type="caution">
    <text evidence="2">The sequence shown here is derived from an EMBL/GenBank/DDBJ whole genome shotgun (WGS) entry which is preliminary data.</text>
</comment>
<keyword evidence="3" id="KW-1185">Reference proteome</keyword>
<evidence type="ECO:0000313" key="3">
    <source>
        <dbReference type="Proteomes" id="UP000786183"/>
    </source>
</evidence>
<proteinExistence type="predicted"/>
<evidence type="ECO:0000313" key="2">
    <source>
        <dbReference type="EMBL" id="MBZ7987549.1"/>
    </source>
</evidence>
<gene>
    <name evidence="2" type="ORF">AVCANL283_05485</name>
</gene>
<name>A0ABS7WUF0_9BACT</name>
<sequence>MNSETTFYIFATIVVVLIFFNILKKVFAELDRANSFKTQDNVEDKNSTLTRLEVIAKQNEQALGFVNELKELFNFYIQEFNNKEKANALFSVLCTFENKDSAEITEKLGELLEEFEEEIRKNLSEEKAIEFKEKAYQKYQEYFQ</sequence>
<accession>A0ABS7WUF0</accession>
<keyword evidence="1" id="KW-0812">Transmembrane</keyword>
<reference evidence="2 3" key="1">
    <citation type="submission" date="2020-07" db="EMBL/GenBank/DDBJ databases">
        <title>Transfer of Campylobacter canadensis to the novel genus Avispirillum gen. nov., that also includes two novel species recovered from migratory waterfowl: Avispirillum anseris sp. nov. and Avispirillum brantae sp. nov.</title>
        <authorList>
            <person name="Miller W.G."/>
            <person name="Chapman M.H."/>
            <person name="Yee E."/>
            <person name="Inglis G.D."/>
        </authorList>
    </citation>
    <scope>NUCLEOTIDE SEQUENCE [LARGE SCALE GENOMIC DNA]</scope>
    <source>
        <strain evidence="2 3">L283</strain>
    </source>
</reference>
<protein>
    <recommendedName>
        <fullName evidence="4">Periplasmic protein</fullName>
    </recommendedName>
</protein>
<dbReference type="RefSeq" id="WP_172231234.1">
    <property type="nucleotide sequence ID" value="NZ_CP035946.1"/>
</dbReference>
<organism evidence="2 3">
    <name type="scientific">Campylobacter canadensis</name>
    <dbReference type="NCBI Taxonomy" id="449520"/>
    <lineage>
        <taxon>Bacteria</taxon>
        <taxon>Pseudomonadati</taxon>
        <taxon>Campylobacterota</taxon>
        <taxon>Epsilonproteobacteria</taxon>
        <taxon>Campylobacterales</taxon>
        <taxon>Campylobacteraceae</taxon>
        <taxon>Campylobacter</taxon>
    </lineage>
</organism>